<dbReference type="Gene3D" id="3.40.50.1460">
    <property type="match status" value="1"/>
</dbReference>
<evidence type="ECO:0000259" key="2">
    <source>
        <dbReference type="Pfam" id="PF00656"/>
    </source>
</evidence>
<dbReference type="AlphaFoldDB" id="A0A8H3HT74"/>
<evidence type="ECO:0000313" key="3">
    <source>
        <dbReference type="EMBL" id="CAE6537694.1"/>
    </source>
</evidence>
<dbReference type="Gene3D" id="3.40.50.12660">
    <property type="match status" value="1"/>
</dbReference>
<evidence type="ECO:0000256" key="1">
    <source>
        <dbReference type="ARBA" id="ARBA00009005"/>
    </source>
</evidence>
<dbReference type="GO" id="GO:0004197">
    <property type="term" value="F:cysteine-type endopeptidase activity"/>
    <property type="evidence" value="ECO:0007669"/>
    <property type="project" value="InterPro"/>
</dbReference>
<name>A0A8H3HT74_9AGAM</name>
<gene>
    <name evidence="3" type="ORF">RDB_LOCUS184358</name>
</gene>
<evidence type="ECO:0000313" key="4">
    <source>
        <dbReference type="Proteomes" id="UP000663853"/>
    </source>
</evidence>
<comment type="similarity">
    <text evidence="1">Belongs to the peptidase C14B family.</text>
</comment>
<proteinExistence type="inferred from homology"/>
<protein>
    <recommendedName>
        <fullName evidence="2">Peptidase C14 caspase domain-containing protein</fullName>
    </recommendedName>
</protein>
<feature type="domain" description="Peptidase C14 caspase" evidence="2">
    <location>
        <begin position="67"/>
        <end position="167"/>
    </location>
</feature>
<accession>A0A8H3HT74</accession>
<reference evidence="3" key="1">
    <citation type="submission" date="2021-01" db="EMBL/GenBank/DDBJ databases">
        <authorList>
            <person name="Kaushik A."/>
        </authorList>
    </citation>
    <scope>NUCLEOTIDE SEQUENCE</scope>
    <source>
        <strain evidence="3">AG6-10EEA</strain>
    </source>
</reference>
<dbReference type="Pfam" id="PF00656">
    <property type="entry name" value="Peptidase_C14"/>
    <property type="match status" value="1"/>
</dbReference>
<dbReference type="PANTHER" id="PTHR48104:SF30">
    <property type="entry name" value="METACASPASE-1"/>
    <property type="match status" value="1"/>
</dbReference>
<sequence>MEEYSYSSFQDIDPILRDTGARGSDGGSRLSDTFVGTLEESTAIGIINAIQNGDYSDAQSGSPTKVKRRALLVGVQYIQWPGINMELPSTPHDVWRIYNMLRDQGYEASNIRILVEGIIDDDRYNPSKSNIMRELEWLVEGAQSGDYRYFHFSGHGEAFETKKGIGKITRAIPSSRFPTRPDDPERINFQSNPTIQRNVSVPSQSIPEGEVKYYNEALITSYKMPLHEIKDPMKRQDYNRVRDNCCHSGRMIEDNNLKLLGSGFRGGLFGSGEQEVQEPLSKLIRDQGPSEVIVEDQTVHRNGSMDRQTLSVKVLATPNLEAPHSPEEPNIPADQEAYELDRPPLLRYLRQGYLTFGAPVRNYFLPPRINMVEKLPAEETNRDNIKATIMAWSGCHQRQLASDYNDSYGGYFTFAFTEAISHLRASGVPTVRMLHAEVDKRLKEAVGRRKLQYAQLWTSLGDKNEDEVRARLDHDFVV</sequence>
<dbReference type="GO" id="GO:0005737">
    <property type="term" value="C:cytoplasm"/>
    <property type="evidence" value="ECO:0007669"/>
    <property type="project" value="TreeGrafter"/>
</dbReference>
<dbReference type="Proteomes" id="UP000663853">
    <property type="component" value="Unassembled WGS sequence"/>
</dbReference>
<dbReference type="PANTHER" id="PTHR48104">
    <property type="entry name" value="METACASPASE-4"/>
    <property type="match status" value="1"/>
</dbReference>
<comment type="caution">
    <text evidence="3">The sequence shown here is derived from an EMBL/GenBank/DDBJ whole genome shotgun (WGS) entry which is preliminary data.</text>
</comment>
<dbReference type="InterPro" id="IPR011600">
    <property type="entry name" value="Pept_C14_caspase"/>
</dbReference>
<dbReference type="InterPro" id="IPR050452">
    <property type="entry name" value="Metacaspase"/>
</dbReference>
<organism evidence="3 4">
    <name type="scientific">Rhizoctonia solani</name>
    <dbReference type="NCBI Taxonomy" id="456999"/>
    <lineage>
        <taxon>Eukaryota</taxon>
        <taxon>Fungi</taxon>
        <taxon>Dikarya</taxon>
        <taxon>Basidiomycota</taxon>
        <taxon>Agaricomycotina</taxon>
        <taxon>Agaricomycetes</taxon>
        <taxon>Cantharellales</taxon>
        <taxon>Ceratobasidiaceae</taxon>
        <taxon>Rhizoctonia</taxon>
    </lineage>
</organism>
<dbReference type="EMBL" id="CAJMXA010004228">
    <property type="protein sequence ID" value="CAE6537694.1"/>
    <property type="molecule type" value="Genomic_DNA"/>
</dbReference>
<dbReference type="GO" id="GO:0006508">
    <property type="term" value="P:proteolysis"/>
    <property type="evidence" value="ECO:0007669"/>
    <property type="project" value="InterPro"/>
</dbReference>